<dbReference type="AlphaFoldDB" id="A0A915A1D0"/>
<dbReference type="WBParaSite" id="PgE154_g003_t02">
    <property type="protein sequence ID" value="PgE154_g003_t02"/>
    <property type="gene ID" value="PgE154_g003"/>
</dbReference>
<dbReference type="Proteomes" id="UP000887569">
    <property type="component" value="Unplaced"/>
</dbReference>
<evidence type="ECO:0000313" key="3">
    <source>
        <dbReference type="WBParaSite" id="PgE154_g003_t03"/>
    </source>
</evidence>
<evidence type="ECO:0000313" key="1">
    <source>
        <dbReference type="Proteomes" id="UP000887569"/>
    </source>
</evidence>
<accession>A0A915A1D0</accession>
<organism evidence="1 3">
    <name type="scientific">Parascaris univalens</name>
    <name type="common">Nematode worm</name>
    <dbReference type="NCBI Taxonomy" id="6257"/>
    <lineage>
        <taxon>Eukaryota</taxon>
        <taxon>Metazoa</taxon>
        <taxon>Ecdysozoa</taxon>
        <taxon>Nematoda</taxon>
        <taxon>Chromadorea</taxon>
        <taxon>Rhabditida</taxon>
        <taxon>Spirurina</taxon>
        <taxon>Ascaridomorpha</taxon>
        <taxon>Ascaridoidea</taxon>
        <taxon>Ascarididae</taxon>
        <taxon>Parascaris</taxon>
    </lineage>
</organism>
<name>A0A915A1D0_PARUN</name>
<proteinExistence type="predicted"/>
<reference evidence="2 3" key="1">
    <citation type="submission" date="2022-11" db="UniProtKB">
        <authorList>
            <consortium name="WormBaseParasite"/>
        </authorList>
    </citation>
    <scope>IDENTIFICATION</scope>
</reference>
<dbReference type="WBParaSite" id="PgE154_g003_t03">
    <property type="protein sequence ID" value="PgE154_g003_t03"/>
    <property type="gene ID" value="PgE154_g003"/>
</dbReference>
<sequence length="214" mass="24956">MLVGDYMWARLRVAKSCLSDGFLIVQMGRISSDSASKEALATTNVAKESKSPQWITRNEYLPRWHLRLDERRHVLSERLVEYGRKKQATQHKGRQGHSHAFYNHGKKILTMDFPELTQEEYYDIKVMLLSDNEFAVFFNGEHLWTTKGVERTVWVTSFSRVNYYPNVFEIYRAVDSGYSEFVKEDIVSVESSAYLQPFIVKLRPGGLPIGWFLF</sequence>
<protein>
    <submittedName>
        <fullName evidence="2 3">Galectin</fullName>
    </submittedName>
</protein>
<keyword evidence="1" id="KW-1185">Reference proteome</keyword>
<evidence type="ECO:0000313" key="2">
    <source>
        <dbReference type="WBParaSite" id="PgE154_g003_t02"/>
    </source>
</evidence>